<keyword evidence="2" id="KW-1185">Reference proteome</keyword>
<evidence type="ECO:0008006" key="3">
    <source>
        <dbReference type="Google" id="ProtNLM"/>
    </source>
</evidence>
<name>A0ABY7RIS8_9NEIS</name>
<organism evidence="1 2">
    <name type="scientific">Neisseria lisongii</name>
    <dbReference type="NCBI Taxonomy" id="2912188"/>
    <lineage>
        <taxon>Bacteria</taxon>
        <taxon>Pseudomonadati</taxon>
        <taxon>Pseudomonadota</taxon>
        <taxon>Betaproteobacteria</taxon>
        <taxon>Neisseriales</taxon>
        <taxon>Neisseriaceae</taxon>
        <taxon>Neisseria</taxon>
    </lineage>
</organism>
<dbReference type="Proteomes" id="UP001221268">
    <property type="component" value="Chromosome"/>
</dbReference>
<accession>A0ABY7RIS8</accession>
<sequence>MAVLAKLSFSDGMNPCGTTIQKLITPGRLIDVHVQYRRSCRRRTENGIWAVKPPCLVSAY</sequence>
<dbReference type="RefSeq" id="WP_237090799.1">
    <property type="nucleotide sequence ID" value="NZ_CP116766.1"/>
</dbReference>
<proteinExistence type="predicted"/>
<evidence type="ECO:0000313" key="1">
    <source>
        <dbReference type="EMBL" id="WCL71183.1"/>
    </source>
</evidence>
<reference evidence="1 2" key="1">
    <citation type="submission" date="2023-01" db="EMBL/GenBank/DDBJ databases">
        <authorList>
            <person name="Yang C."/>
        </authorList>
    </citation>
    <scope>NUCLEOTIDE SEQUENCE [LARGE SCALE GENOMIC DNA]</scope>
    <source>
        <strain evidence="1 2">ZJ106</strain>
    </source>
</reference>
<dbReference type="EMBL" id="CP116766">
    <property type="protein sequence ID" value="WCL71183.1"/>
    <property type="molecule type" value="Genomic_DNA"/>
</dbReference>
<protein>
    <recommendedName>
        <fullName evidence="3">Transposase</fullName>
    </recommendedName>
</protein>
<gene>
    <name evidence="1" type="ORF">PJU73_07535</name>
</gene>
<evidence type="ECO:0000313" key="2">
    <source>
        <dbReference type="Proteomes" id="UP001221268"/>
    </source>
</evidence>